<gene>
    <name evidence="4" type="primary">AlNc14C102G6097</name>
    <name evidence="4" type="ORF">ALNC14_069080</name>
</gene>
<reference evidence="4" key="2">
    <citation type="submission" date="2011-02" db="EMBL/GenBank/DDBJ databases">
        <authorList>
            <person name="MacLean D."/>
        </authorList>
    </citation>
    <scope>NUCLEOTIDE SEQUENCE</scope>
</reference>
<feature type="transmembrane region" description="Helical" evidence="2">
    <location>
        <begin position="345"/>
        <end position="364"/>
    </location>
</feature>
<evidence type="ECO:0000313" key="4">
    <source>
        <dbReference type="EMBL" id="CCA20765.1"/>
    </source>
</evidence>
<dbReference type="AlphaFoldDB" id="F0WHM2"/>
<dbReference type="EMBL" id="FR824147">
    <property type="protein sequence ID" value="CCA20765.1"/>
    <property type="molecule type" value="Genomic_DNA"/>
</dbReference>
<feature type="transmembrane region" description="Helical" evidence="2">
    <location>
        <begin position="318"/>
        <end position="336"/>
    </location>
</feature>
<dbReference type="GO" id="GO:0031593">
    <property type="term" value="F:polyubiquitin modification-dependent protein binding"/>
    <property type="evidence" value="ECO:0007669"/>
    <property type="project" value="TreeGrafter"/>
</dbReference>
<evidence type="ECO:0000256" key="1">
    <source>
        <dbReference type="SAM" id="MobiDB-lite"/>
    </source>
</evidence>
<feature type="transmembrane region" description="Helical" evidence="2">
    <location>
        <begin position="397"/>
        <end position="416"/>
    </location>
</feature>
<reference evidence="4" key="1">
    <citation type="journal article" date="2011" name="PLoS Biol.">
        <title>Gene gain and loss during evolution of obligate parasitism in the white rust pathogen of Arabidopsis thaliana.</title>
        <authorList>
            <person name="Kemen E."/>
            <person name="Gardiner A."/>
            <person name="Schultz-Larsen T."/>
            <person name="Kemen A.C."/>
            <person name="Balmuth A.L."/>
            <person name="Robert-Seilaniantz A."/>
            <person name="Bailey K."/>
            <person name="Holub E."/>
            <person name="Studholme D.J."/>
            <person name="Maclean D."/>
            <person name="Jones J.D."/>
        </authorList>
    </citation>
    <scope>NUCLEOTIDE SEQUENCE</scope>
</reference>
<evidence type="ECO:0000259" key="3">
    <source>
        <dbReference type="PROSITE" id="PS50053"/>
    </source>
</evidence>
<dbReference type="HOGENOM" id="CLU_044788_0_0_1"/>
<dbReference type="InterPro" id="IPR029071">
    <property type="entry name" value="Ubiquitin-like_domsf"/>
</dbReference>
<dbReference type="GO" id="GO:0036503">
    <property type="term" value="P:ERAD pathway"/>
    <property type="evidence" value="ECO:0007669"/>
    <property type="project" value="TreeGrafter"/>
</dbReference>
<dbReference type="PROSITE" id="PS50053">
    <property type="entry name" value="UBIQUITIN_2"/>
    <property type="match status" value="1"/>
</dbReference>
<feature type="region of interest" description="Disordered" evidence="1">
    <location>
        <begin position="25"/>
        <end position="44"/>
    </location>
</feature>
<evidence type="ECO:0000256" key="2">
    <source>
        <dbReference type="SAM" id="Phobius"/>
    </source>
</evidence>
<keyword evidence="2" id="KW-1133">Transmembrane helix</keyword>
<dbReference type="SMART" id="SM00213">
    <property type="entry name" value="UBQ"/>
    <property type="match status" value="1"/>
</dbReference>
<dbReference type="Pfam" id="PF00240">
    <property type="entry name" value="ubiquitin"/>
    <property type="match status" value="1"/>
</dbReference>
<dbReference type="PANTHER" id="PTHR15204">
    <property type="entry name" value="LARGE PROLINE-RICH PROTEIN BAG6"/>
    <property type="match status" value="1"/>
</dbReference>
<organism evidence="4">
    <name type="scientific">Albugo laibachii Nc14</name>
    <dbReference type="NCBI Taxonomy" id="890382"/>
    <lineage>
        <taxon>Eukaryota</taxon>
        <taxon>Sar</taxon>
        <taxon>Stramenopiles</taxon>
        <taxon>Oomycota</taxon>
        <taxon>Peronosporomycetes</taxon>
        <taxon>Albuginales</taxon>
        <taxon>Albuginaceae</taxon>
        <taxon>Albugo</taxon>
    </lineage>
</organism>
<name>F0WHM2_9STRA</name>
<dbReference type="GO" id="GO:0071818">
    <property type="term" value="C:BAT3 complex"/>
    <property type="evidence" value="ECO:0007669"/>
    <property type="project" value="TreeGrafter"/>
</dbReference>
<proteinExistence type="predicted"/>
<dbReference type="SUPFAM" id="SSF54236">
    <property type="entry name" value="Ubiquitin-like"/>
    <property type="match status" value="1"/>
</dbReference>
<dbReference type="PANTHER" id="PTHR15204:SF0">
    <property type="entry name" value="LARGE PROLINE-RICH PROTEIN BAG6"/>
    <property type="match status" value="1"/>
</dbReference>
<feature type="domain" description="Ubiquitin-like" evidence="3">
    <location>
        <begin position="122"/>
        <end position="197"/>
    </location>
</feature>
<dbReference type="GO" id="GO:0051787">
    <property type="term" value="F:misfolded protein binding"/>
    <property type="evidence" value="ECO:0007669"/>
    <property type="project" value="TreeGrafter"/>
</dbReference>
<dbReference type="PRINTS" id="PR00348">
    <property type="entry name" value="UBIQUITIN"/>
</dbReference>
<sequence>MGPFRGISTADSAGSRRGRLYAALPVSDDGQEDEVNPRETSNLSVGVSNDFIERVDESEKTSAMSHDQLTYEIAENSNVHKNEHAENDGREVTVEADEEQVQQKEMGQETPREIGQGEEDRVTIRILHLDGKFQTIDCRLSWNLLKVKEKISELSGITIATQRLIYRGRVLEDDQQLATYEVEQGHTIHLFVRSVQPAAEITAPINNSHVRDPQSPQENFPTLTFVNITNEAISPSVYPSDTLQRVDPLMLDTPLGSAARRIKLWSSFFLIIYSMKAMGQFAAIADEQQNRDDRNAPSYEMQYAILTRPSTAVQCYEFFVHMLAVYIGCVGFKAVHDTDIRPIRLYCRGVVWIAILTTLDQIYISLHLYTSTQANEGYHYVYNGHTPPLNEVVSANVLQTLMLIVMWVIAIHHSYVHQAEVARYNASHLSAAINALPPA</sequence>
<dbReference type="InterPro" id="IPR019956">
    <property type="entry name" value="Ubiquitin_dom"/>
</dbReference>
<dbReference type="Gene3D" id="3.10.20.90">
    <property type="entry name" value="Phosphatidylinositol 3-kinase Catalytic Subunit, Chain A, domain 1"/>
    <property type="match status" value="1"/>
</dbReference>
<keyword evidence="2" id="KW-0812">Transmembrane</keyword>
<protein>
    <submittedName>
        <fullName evidence="4">Ubiquitin family protein putative</fullName>
    </submittedName>
</protein>
<keyword evidence="2" id="KW-0472">Membrane</keyword>
<dbReference type="InterPro" id="IPR000626">
    <property type="entry name" value="Ubiquitin-like_dom"/>
</dbReference>
<accession>F0WHM2</accession>